<dbReference type="Xenbase" id="XB-GENE-29086875">
    <property type="gene designation" value="LOC101733326"/>
</dbReference>
<dbReference type="GeneID" id="101733326"/>
<dbReference type="OMA" id="IRNTTCE"/>
<evidence type="ECO:0000313" key="4">
    <source>
        <dbReference type="Xenbase" id="XB-GENE-29086875"/>
    </source>
</evidence>
<dbReference type="OrthoDB" id="9006771at2759"/>
<sequence length="2480" mass="277655">MMKTRDAVPILFALTGLLLSYQYVGAQQMTFSFESSQTTQVQSTIFDNVFQTSAELLVSSNQEPCVSYAVSPDQYCSGVAGIQDLNLLLESGLTNETACENTLRQYACASVDKASNSTVFSIMKCYITDSSSSTAFVSQQSFSLFISKLSLDTLTDLLYQIDAQIPTSSISPTVKLYLLNAVWDRIRQDPDCACSVFPGSWFQRLSSFLSVIHPDILNCMINIPLTCDGFQTVVDALELAYPTLSNSTREMVGHWISQFLRRYTCPKPSVADWINSNYRSFKNNVNYADYVIAWPTIDVSSALGVLTDFQVAQYCLQTNLFSSPDKSAAVLDFLQNKDIFYLVTFLDTISQLSASAPLDNDLLFSLLRITLITLESPESQLCKPSFKEIFQVKIKFLLAAVNATVLDLFPTNTDCSDYQDMSQALDSSYSNYTDAVKYDVFQYKLNYITKETHTAGSGCTYGLTSATWLTYNFGIYSRYLTFADMIKLDPTFNGFDAIDLLTVNQTIDLIIYSNLLTLEAPDKYAFDITALVTTWRTKGYDYILQFLTEFSTTLQQHNILVIRNADVRCLLLDGIWPILSASFPQFTFSDWETWFNINLPIFLPCIKPSQLSLLTIGLIKDCSSFQTIIAGLNKAYTYMSSDTQQQVADWIGTFLSTTKCDSQDWLVVNWQQFRAETNLSVILQLNPDFKPLDVLTKLTANQIGEVVIYEDSARTNVDVIESVFNVLVDVPAQKVVKNLGSFWDTFNIVSEKSPTFTVTEEVEYTMLNLTTTQLVNYYPTFTAEDFNVWFVKRLGYVLPTVNTHILDEIPLTINCASYETLVNAFNLNFAKTATNNRRDIFNFFANYNVKGSGCGTTLTSFEWVQKTLASFSTLATYEQIISYRSDFNPYEPGVIKILTMDQIGDMIVNSNTLQSPDDSVLLFNYLKTQTVTEVDIVMTRFTATATQKKINIENVEVGSYILLNYLQIEAPQMQSFTTVQLVEMFEQRIYFFIQFFTPQTLNLIPVQDCNTLTSIVAIFNQAYGIMSSDTRTYIVNWIVSSLKSTELQGCYSPDQPQLEWIDITWKSFFSNVLLVDVLQVNPSFNIIASIQNTTIEQKVEAIMISDALVNVTTMEIVLQSLKGSCVPLNSIFEFLRYFNIAFQKLTVQTMSADVRQLVMVFLFDNMAVNFKFITAEQMATISVSFQYFLPGITAEVLNLIPLDISCSYFSDLFSAFSGVFSLLSDDLRNQVFNRIISYLNYNSALASTTGTVCSSLYTNSETYMNNIFFNFSYYATIYQLDLYYVNFNAYDVLEVLSATQLANLLMNTTAIRNQMQAVPILVELSKRNSYKDVSAFMVECNRVAQERNIVVLPDANVQYLIYQTVWSVVSLNLQTPADYTAWFGKKLDLLLPSMAVQEINLLPLNVDCTAQSAMVEGFSSAFSRLSVDQRMAFHTRIKTYLSDIKASSGSTCNSGKSSSTWIESNYGQFSSYASLQEFQSLDVNFNTEEALSVCTGTQIADFVTTSGGLRDEKTVTTVLEYLDTTQEFLTFYTQINTVAPNDLRNSPAIDLIVQDTFQTISVDFNKFTMDQWTQWFQVTLVNVLFAVNVTEVSLIPYPLPCDSFQKIIQGFSNAAQYMTEETKQMIYNILIKRQFDATLAVSGVICGDNIKRSQEWLDINFGVFAAYADYTDIMKWDTNFAVTEVITTLSVPQLAEVALQNGNINNEEFACQIVGRLEGVQISDVYSFLDQFNTLFQQMNIGQITKADVQLKYLSGSIDILKSQLAAYSTSQWDLLFSSRLKPFLPSINADLLGTLLNSANCNSYPIIVKYLNGVYDVLSPDTRRSLYNTLYAFLNAKVTSTGNACVATGETNENWLIQSFGKFSVYASYNALVTIQSNFNGMDLLSNLSPDQLAGLLLSGSVMSNESNINSIALVLQGMSFSQLDSFLSSLQSFAATNNIVSIANGQSVLLDAVFGTIANQFAVFTNEQYTDYFGSKLSLLLGGLTESDINLIPNTISCQNLQTIVNNLNNHRNEYLSSIQQEIYLKIKNILLIQQRSSGSACSVGAAGSAGWLQNNFASFSAFASYNDIVTLNPNFIFTDAITSLTADQLGWYAIMGDAIRDRDKIAKVMTGINAQSLGAFLDAFNTAAKQNNIAQLPNAEVRKFLAGEIFCLLGPVFSKFTLNDYSIWFTDRLAFFISSLDAKSLGSIPTDISCDTLALLVEVFTNTSYIQNYGAIYDFQLSVLQQQKQMSGFACTSPDLSSRDWLLKYFGKFTKEVQWDPLVALYPTFDIASGLTLLSGNEAGTAIASTSIINSVLGINTVYNNVGSDIAFLDNMTESIACFLMKQGASLSNNVRDAILMRTFEALFSNPDTLSVSGAQRWMNQIAFLLPGINGTMLETISMDISCQVYEVIIASLDNIYTVLSPQRRIDVYNFEKSFLTNKFTGSDIPCSSGSPDQYKWLLSNMGRFCEQSTYNDTLLYYPNLDEVSYNRYCVLS</sequence>
<accession>A0A8J1IUK2</accession>
<feature type="signal peptide" evidence="1">
    <location>
        <begin position="1"/>
        <end position="26"/>
    </location>
</feature>
<name>A0A8J1IUK2_XENTR</name>
<dbReference type="Proteomes" id="UP000008143">
    <property type="component" value="Chromosome 9"/>
</dbReference>
<proteinExistence type="predicted"/>
<gene>
    <name evidence="3 4" type="primary">LOC101733326</name>
</gene>
<feature type="chain" id="PRO_5035314474" evidence="1">
    <location>
        <begin position="27"/>
        <end position="2480"/>
    </location>
</feature>
<evidence type="ECO:0000256" key="1">
    <source>
        <dbReference type="SAM" id="SignalP"/>
    </source>
</evidence>
<dbReference type="KEGG" id="xtr:101733326"/>
<organism evidence="2 3">
    <name type="scientific">Xenopus tropicalis</name>
    <name type="common">Western clawed frog</name>
    <name type="synonym">Silurana tropicalis</name>
    <dbReference type="NCBI Taxonomy" id="8364"/>
    <lineage>
        <taxon>Eukaryota</taxon>
        <taxon>Metazoa</taxon>
        <taxon>Chordata</taxon>
        <taxon>Craniata</taxon>
        <taxon>Vertebrata</taxon>
        <taxon>Euteleostomi</taxon>
        <taxon>Amphibia</taxon>
        <taxon>Batrachia</taxon>
        <taxon>Anura</taxon>
        <taxon>Pipoidea</taxon>
        <taxon>Pipidae</taxon>
        <taxon>Xenopodinae</taxon>
        <taxon>Xenopus</taxon>
        <taxon>Silurana</taxon>
    </lineage>
</organism>
<keyword evidence="1" id="KW-0732">Signal</keyword>
<reference evidence="3" key="1">
    <citation type="submission" date="2025-08" db="UniProtKB">
        <authorList>
            <consortium name="RefSeq"/>
        </authorList>
    </citation>
    <scope>IDENTIFICATION</scope>
    <source>
        <strain evidence="3">Nigerian</strain>
        <tissue evidence="3">Liver and blood</tissue>
    </source>
</reference>
<dbReference type="AGR" id="Xenbase:XB-GENE-29086875"/>
<evidence type="ECO:0000313" key="3">
    <source>
        <dbReference type="RefSeq" id="XP_031749279.1"/>
    </source>
</evidence>
<keyword evidence="2" id="KW-1185">Reference proteome</keyword>
<protein>
    <submittedName>
        <fullName evidence="3">Uncharacterized protein LOC101733326</fullName>
    </submittedName>
</protein>
<evidence type="ECO:0000313" key="2">
    <source>
        <dbReference type="Proteomes" id="UP000008143"/>
    </source>
</evidence>
<dbReference type="RefSeq" id="XP_031749279.1">
    <property type="nucleotide sequence ID" value="XM_031893419.1"/>
</dbReference>